<feature type="domain" description="Heterokaryon incompatibility" evidence="1">
    <location>
        <begin position="24"/>
        <end position="116"/>
    </location>
</feature>
<proteinExistence type="predicted"/>
<dbReference type="EMBL" id="ML143401">
    <property type="protein sequence ID" value="TBU31073.1"/>
    <property type="molecule type" value="Genomic_DNA"/>
</dbReference>
<evidence type="ECO:0000259" key="1">
    <source>
        <dbReference type="Pfam" id="PF06985"/>
    </source>
</evidence>
<evidence type="ECO:0000313" key="3">
    <source>
        <dbReference type="EMBL" id="TBU31073.1"/>
    </source>
</evidence>
<dbReference type="OrthoDB" id="2746178at2759"/>
<accession>A0A4V2K120</accession>
<dbReference type="PANTHER" id="PTHR10622:SF10">
    <property type="entry name" value="HET DOMAIN-CONTAINING PROTEIN"/>
    <property type="match status" value="1"/>
</dbReference>
<dbReference type="PANTHER" id="PTHR10622">
    <property type="entry name" value="HET DOMAIN-CONTAINING PROTEIN"/>
    <property type="match status" value="1"/>
</dbReference>
<dbReference type="Proteomes" id="UP000292957">
    <property type="component" value="Unassembled WGS sequence"/>
</dbReference>
<gene>
    <name evidence="3" type="ORF">BD311DRAFT_146216</name>
</gene>
<sequence length="660" mass="75269">MWLLHTTRFELKEFPDASGVPGGYAILSHTWGNREQTYQDIRAIAEQCKLTGDNPRDKTSSKIRKCCDMALQHGYEWAWVDSCCINKTSSTELSEAINSMFKWYWQAEVCFAFLVDVPTASIDELSAEGSPFRRSRWHKRGWTLQELIAPAVMIFVSRTWERLGTKAELAQLLEEITHVPQSILTRQRYYYQASVADRMVWASNRVTTRVEDQGYCLMGLFNVRMTIIYGEGSHAFQRLQQKIMKHGFDMSLFAWGAGWLRNAPLRDLGLEFATRRDIELLNDYSYLLAPSPASFIHGFEFTPLHPQPKQIYPPPVLKEWQKARARPFHGVEIPTAAVENYGIVCRFPVFEAGGIVVAVLLCENKSREHMGLLLQRDPLSYDPKRPLHYTSAVFNDTSTPDQQFPLAYRLVSLGDDLYNLRFNGKRVKPRWRTLYVQPRPEALYSPDTSIARLRLNCAVQPAFRIPHWLIANFDMLGFLLTPETPEDELPLRLQLSGTLYGEFIHLDLGICHTGDHWAKVLIHHDDDTSNWNTPHHIHDCTEHHVSSWSEGKKLFGDTATRGVELAFSTCTLASATNPRTLAARIELKGSVYAHIEQQVRLLRHGPELPQSIRTVPSIAPASVASQAPASLRLSWATFIVSVEHVVSWPMRFVRRPSGSI</sequence>
<name>A0A4V2K120_9APHY</name>
<reference evidence="3" key="1">
    <citation type="submission" date="2019-01" db="EMBL/GenBank/DDBJ databases">
        <title>Draft genome sequences of three monokaryotic isolates of the white-rot basidiomycete fungus Dichomitus squalens.</title>
        <authorList>
            <consortium name="DOE Joint Genome Institute"/>
            <person name="Lopez S.C."/>
            <person name="Andreopoulos B."/>
            <person name="Pangilinan J."/>
            <person name="Lipzen A."/>
            <person name="Riley R."/>
            <person name="Ahrendt S."/>
            <person name="Ng V."/>
            <person name="Barry K."/>
            <person name="Daum C."/>
            <person name="Grigoriev I.V."/>
            <person name="Hilden K.S."/>
            <person name="Makela M.R."/>
            <person name="de Vries R.P."/>
        </authorList>
    </citation>
    <scope>NUCLEOTIDE SEQUENCE [LARGE SCALE GENOMIC DNA]</scope>
    <source>
        <strain evidence="3">OM18370.1</strain>
    </source>
</reference>
<dbReference type="InterPro" id="IPR010730">
    <property type="entry name" value="HET"/>
</dbReference>
<dbReference type="Pfam" id="PF06985">
    <property type="entry name" value="HET"/>
    <property type="match status" value="1"/>
</dbReference>
<organism evidence="3">
    <name type="scientific">Dichomitus squalens</name>
    <dbReference type="NCBI Taxonomy" id="114155"/>
    <lineage>
        <taxon>Eukaryota</taxon>
        <taxon>Fungi</taxon>
        <taxon>Dikarya</taxon>
        <taxon>Basidiomycota</taxon>
        <taxon>Agaricomycotina</taxon>
        <taxon>Agaricomycetes</taxon>
        <taxon>Polyporales</taxon>
        <taxon>Polyporaceae</taxon>
        <taxon>Dichomitus</taxon>
    </lineage>
</organism>
<evidence type="ECO:0000259" key="2">
    <source>
        <dbReference type="Pfam" id="PF26640"/>
    </source>
</evidence>
<dbReference type="Pfam" id="PF26640">
    <property type="entry name" value="DUF8212"/>
    <property type="match status" value="1"/>
</dbReference>
<feature type="domain" description="DUF8212" evidence="2">
    <location>
        <begin position="234"/>
        <end position="298"/>
    </location>
</feature>
<dbReference type="AlphaFoldDB" id="A0A4V2K120"/>
<protein>
    <submittedName>
        <fullName evidence="3">HET-domain-containing protein</fullName>
    </submittedName>
</protein>
<dbReference type="InterPro" id="IPR058525">
    <property type="entry name" value="DUF8212"/>
</dbReference>